<evidence type="ECO:0000256" key="1">
    <source>
        <dbReference type="SAM" id="MobiDB-lite"/>
    </source>
</evidence>
<sequence>MRRTVTGVVTALVLAGGSGVACADDGGEGLARNSSHVGSKAGMALPSAANSLAQRTASLADKTGIDGPLIGPGDLGRGPYRT</sequence>
<feature type="chain" id="PRO_5046182082" description="Lipoprotein" evidence="2">
    <location>
        <begin position="24"/>
        <end position="82"/>
    </location>
</feature>
<organism evidence="3 4">
    <name type="scientific">Streptomyces albiaxialis</name>
    <dbReference type="NCBI Taxonomy" id="329523"/>
    <lineage>
        <taxon>Bacteria</taxon>
        <taxon>Bacillati</taxon>
        <taxon>Actinomycetota</taxon>
        <taxon>Actinomycetes</taxon>
        <taxon>Kitasatosporales</taxon>
        <taxon>Streptomycetaceae</taxon>
        <taxon>Streptomyces</taxon>
    </lineage>
</organism>
<dbReference type="RefSeq" id="WP_344524522.1">
    <property type="nucleotide sequence ID" value="NZ_BAAAPE010000002.1"/>
</dbReference>
<dbReference type="EMBL" id="BAAAPE010000002">
    <property type="protein sequence ID" value="GAA2065341.1"/>
    <property type="molecule type" value="Genomic_DNA"/>
</dbReference>
<evidence type="ECO:0000313" key="3">
    <source>
        <dbReference type="EMBL" id="GAA2065341.1"/>
    </source>
</evidence>
<reference evidence="4" key="1">
    <citation type="journal article" date="2019" name="Int. J. Syst. Evol. Microbiol.">
        <title>The Global Catalogue of Microorganisms (GCM) 10K type strain sequencing project: providing services to taxonomists for standard genome sequencing and annotation.</title>
        <authorList>
            <consortium name="The Broad Institute Genomics Platform"/>
            <consortium name="The Broad Institute Genome Sequencing Center for Infectious Disease"/>
            <person name="Wu L."/>
            <person name="Ma J."/>
        </authorList>
    </citation>
    <scope>NUCLEOTIDE SEQUENCE [LARGE SCALE GENOMIC DNA]</scope>
    <source>
        <strain evidence="4">JCM 15478</strain>
    </source>
</reference>
<keyword evidence="2" id="KW-0732">Signal</keyword>
<evidence type="ECO:0000313" key="4">
    <source>
        <dbReference type="Proteomes" id="UP001500016"/>
    </source>
</evidence>
<dbReference type="Proteomes" id="UP001500016">
    <property type="component" value="Unassembled WGS sequence"/>
</dbReference>
<name>A0ABP5H7Y5_9ACTN</name>
<dbReference type="PROSITE" id="PS51257">
    <property type="entry name" value="PROKAR_LIPOPROTEIN"/>
    <property type="match status" value="1"/>
</dbReference>
<accession>A0ABP5H7Y5</accession>
<evidence type="ECO:0000256" key="2">
    <source>
        <dbReference type="SAM" id="SignalP"/>
    </source>
</evidence>
<feature type="signal peptide" evidence="2">
    <location>
        <begin position="1"/>
        <end position="23"/>
    </location>
</feature>
<proteinExistence type="predicted"/>
<protein>
    <recommendedName>
        <fullName evidence="5">Lipoprotein</fullName>
    </recommendedName>
</protein>
<gene>
    <name evidence="3" type="ORF">GCM10009801_10590</name>
</gene>
<feature type="region of interest" description="Disordered" evidence="1">
    <location>
        <begin position="62"/>
        <end position="82"/>
    </location>
</feature>
<keyword evidence="4" id="KW-1185">Reference proteome</keyword>
<evidence type="ECO:0008006" key="5">
    <source>
        <dbReference type="Google" id="ProtNLM"/>
    </source>
</evidence>
<comment type="caution">
    <text evidence="3">The sequence shown here is derived from an EMBL/GenBank/DDBJ whole genome shotgun (WGS) entry which is preliminary data.</text>
</comment>